<protein>
    <submittedName>
        <fullName evidence="1">Uncharacterized protein</fullName>
    </submittedName>
</protein>
<reference evidence="1" key="1">
    <citation type="journal article" date="2014" name="Front. Microbiol.">
        <title>High frequency of phylogenetically diverse reductive dehalogenase-homologous genes in deep subseafloor sedimentary metagenomes.</title>
        <authorList>
            <person name="Kawai M."/>
            <person name="Futagami T."/>
            <person name="Toyoda A."/>
            <person name="Takaki Y."/>
            <person name="Nishi S."/>
            <person name="Hori S."/>
            <person name="Arai W."/>
            <person name="Tsubouchi T."/>
            <person name="Morono Y."/>
            <person name="Uchiyama I."/>
            <person name="Ito T."/>
            <person name="Fujiyama A."/>
            <person name="Inagaki F."/>
            <person name="Takami H."/>
        </authorList>
    </citation>
    <scope>NUCLEOTIDE SEQUENCE</scope>
    <source>
        <strain evidence="1">Expedition CK06-06</strain>
    </source>
</reference>
<organism evidence="1">
    <name type="scientific">marine sediment metagenome</name>
    <dbReference type="NCBI Taxonomy" id="412755"/>
    <lineage>
        <taxon>unclassified sequences</taxon>
        <taxon>metagenomes</taxon>
        <taxon>ecological metagenomes</taxon>
    </lineage>
</organism>
<dbReference type="AlphaFoldDB" id="X1T4F3"/>
<accession>X1T4F3</accession>
<dbReference type="EMBL" id="BARW01011343">
    <property type="protein sequence ID" value="GAI86281.1"/>
    <property type="molecule type" value="Genomic_DNA"/>
</dbReference>
<sequence>MEGKVVTLGDNQEYGLARYAVHVEVEPGIGAIGIGPITGSIIKAVVEYAGKEVTEVPEGENFKVAVTYSASNPGYSWSPADPGWLITMTAMSTDGAISGYEHALITKASVYSALDRIEPLGPMPPHDVTLRIKLWGNQDTVIIPPCPPKADW</sequence>
<proteinExistence type="predicted"/>
<comment type="caution">
    <text evidence="1">The sequence shown here is derived from an EMBL/GenBank/DDBJ whole genome shotgun (WGS) entry which is preliminary data.</text>
</comment>
<evidence type="ECO:0000313" key="1">
    <source>
        <dbReference type="EMBL" id="GAI86281.1"/>
    </source>
</evidence>
<name>X1T4F3_9ZZZZ</name>
<gene>
    <name evidence="1" type="ORF">S12H4_21915</name>
</gene>